<organism evidence="2 3">
    <name type="scientific">Mycena belliarum</name>
    <dbReference type="NCBI Taxonomy" id="1033014"/>
    <lineage>
        <taxon>Eukaryota</taxon>
        <taxon>Fungi</taxon>
        <taxon>Dikarya</taxon>
        <taxon>Basidiomycota</taxon>
        <taxon>Agaricomycotina</taxon>
        <taxon>Agaricomycetes</taxon>
        <taxon>Agaricomycetidae</taxon>
        <taxon>Agaricales</taxon>
        <taxon>Marasmiineae</taxon>
        <taxon>Mycenaceae</taxon>
        <taxon>Mycena</taxon>
    </lineage>
</organism>
<keyword evidence="3" id="KW-1185">Reference proteome</keyword>
<sequence>MTFVPSSGLLPVLTVVPWGGQVSRLARPNRTEILIPDDGWLAPSSKKSDLDAMEVVGPDGEGEAEEGPNYGKDVDEGPPGIRYISLNAHPAFAIGRLSKELHRWGDNATFVIRHE</sequence>
<comment type="caution">
    <text evidence="2">The sequence shown here is derived from an EMBL/GenBank/DDBJ whole genome shotgun (WGS) entry which is preliminary data.</text>
</comment>
<proteinExistence type="predicted"/>
<evidence type="ECO:0000256" key="1">
    <source>
        <dbReference type="SAM" id="MobiDB-lite"/>
    </source>
</evidence>
<dbReference type="EMBL" id="JARJCN010000114">
    <property type="protein sequence ID" value="KAJ7073426.1"/>
    <property type="molecule type" value="Genomic_DNA"/>
</dbReference>
<dbReference type="Proteomes" id="UP001222325">
    <property type="component" value="Unassembled WGS sequence"/>
</dbReference>
<evidence type="ECO:0000313" key="2">
    <source>
        <dbReference type="EMBL" id="KAJ7073426.1"/>
    </source>
</evidence>
<dbReference type="AlphaFoldDB" id="A0AAD6TT42"/>
<protein>
    <submittedName>
        <fullName evidence="2">Uncharacterized protein</fullName>
    </submittedName>
</protein>
<feature type="region of interest" description="Disordered" evidence="1">
    <location>
        <begin position="45"/>
        <end position="76"/>
    </location>
</feature>
<name>A0AAD6TT42_9AGAR</name>
<accession>A0AAD6TT42</accession>
<evidence type="ECO:0000313" key="3">
    <source>
        <dbReference type="Proteomes" id="UP001222325"/>
    </source>
</evidence>
<reference evidence="2" key="1">
    <citation type="submission" date="2023-03" db="EMBL/GenBank/DDBJ databases">
        <title>Massive genome expansion in bonnet fungi (Mycena s.s.) driven by repeated elements and novel gene families across ecological guilds.</title>
        <authorList>
            <consortium name="Lawrence Berkeley National Laboratory"/>
            <person name="Harder C.B."/>
            <person name="Miyauchi S."/>
            <person name="Viragh M."/>
            <person name="Kuo A."/>
            <person name="Thoen E."/>
            <person name="Andreopoulos B."/>
            <person name="Lu D."/>
            <person name="Skrede I."/>
            <person name="Drula E."/>
            <person name="Henrissat B."/>
            <person name="Morin E."/>
            <person name="Kohler A."/>
            <person name="Barry K."/>
            <person name="LaButti K."/>
            <person name="Morin E."/>
            <person name="Salamov A."/>
            <person name="Lipzen A."/>
            <person name="Mereny Z."/>
            <person name="Hegedus B."/>
            <person name="Baldrian P."/>
            <person name="Stursova M."/>
            <person name="Weitz H."/>
            <person name="Taylor A."/>
            <person name="Grigoriev I.V."/>
            <person name="Nagy L.G."/>
            <person name="Martin F."/>
            <person name="Kauserud H."/>
        </authorList>
    </citation>
    <scope>NUCLEOTIDE SEQUENCE</scope>
    <source>
        <strain evidence="2">CBHHK173m</strain>
    </source>
</reference>
<gene>
    <name evidence="2" type="ORF">B0H15DRAFT_806745</name>
</gene>